<proteinExistence type="predicted"/>
<feature type="signal peptide" evidence="1">
    <location>
        <begin position="1"/>
        <end position="26"/>
    </location>
</feature>
<name>A0A420M895_FUSOX</name>
<sequence>MSGAEILTALAVIAAAADTVTKVVDALQTGKDFIDSFRDRKDYSHELEIYIDQAKKSIQAEIQAGELQGYMNVINGAALWYYGCQKTIQDFGISKHTVQDADGELLHFSQNIMSTIGRLNEMKLWIESDTRPRPITPKMLGVYLTYYAIRHSLIVTYEAFEFVRTGHHSSTIGDLVQNLKDAQDVLNKRFTAYQSVRASQLVLYRKSIVGDPPGTGGLSVRADNGGDTLIPNIPMGTKYDWYNNAFTIIREAWNSTEFGKTTIPDLFKTYNGAYKAGLSLLKPRQLEQIEVFEYFIIAGQI</sequence>
<comment type="caution">
    <text evidence="2">The sequence shown here is derived from an EMBL/GenBank/DDBJ whole genome shotgun (WGS) entry which is preliminary data.</text>
</comment>
<evidence type="ECO:0000313" key="3">
    <source>
        <dbReference type="Proteomes" id="UP000285084"/>
    </source>
</evidence>
<keyword evidence="1" id="KW-0732">Signal</keyword>
<dbReference type="Proteomes" id="UP000285084">
    <property type="component" value="Unassembled WGS sequence"/>
</dbReference>
<dbReference type="AlphaFoldDB" id="A0A420M895"/>
<evidence type="ECO:0000313" key="2">
    <source>
        <dbReference type="EMBL" id="RKK58008.1"/>
    </source>
</evidence>
<feature type="chain" id="PRO_5019280229" description="Fungal N-terminal domain-containing protein" evidence="1">
    <location>
        <begin position="27"/>
        <end position="301"/>
    </location>
</feature>
<reference evidence="2 3" key="1">
    <citation type="journal article" date="2018" name="Sci. Rep.">
        <title>Characterisation of pathogen-specific regions and novel effector candidates in Fusarium oxysporum f. sp. cepae.</title>
        <authorList>
            <person name="Armitage A.D."/>
            <person name="Taylor A."/>
            <person name="Sobczyk M.K."/>
            <person name="Baxter L."/>
            <person name="Greenfield B.P."/>
            <person name="Bates H.J."/>
            <person name="Wilson F."/>
            <person name="Jackson A.C."/>
            <person name="Ott S."/>
            <person name="Harrison R.J."/>
            <person name="Clarkson J.P."/>
        </authorList>
    </citation>
    <scope>NUCLEOTIDE SEQUENCE [LARGE SCALE GENOMIC DNA]</scope>
    <source>
        <strain evidence="2 3">Fo_A13</strain>
    </source>
</reference>
<protein>
    <recommendedName>
        <fullName evidence="4">Fungal N-terminal domain-containing protein</fullName>
    </recommendedName>
</protein>
<gene>
    <name evidence="2" type="ORF">BFJ69_g17431</name>
</gene>
<evidence type="ECO:0008006" key="4">
    <source>
        <dbReference type="Google" id="ProtNLM"/>
    </source>
</evidence>
<organism evidence="2 3">
    <name type="scientific">Fusarium oxysporum</name>
    <name type="common">Fusarium vascular wilt</name>
    <dbReference type="NCBI Taxonomy" id="5507"/>
    <lineage>
        <taxon>Eukaryota</taxon>
        <taxon>Fungi</taxon>
        <taxon>Dikarya</taxon>
        <taxon>Ascomycota</taxon>
        <taxon>Pezizomycotina</taxon>
        <taxon>Sordariomycetes</taxon>
        <taxon>Hypocreomycetidae</taxon>
        <taxon>Hypocreales</taxon>
        <taxon>Nectriaceae</taxon>
        <taxon>Fusarium</taxon>
        <taxon>Fusarium oxysporum species complex</taxon>
    </lineage>
</organism>
<evidence type="ECO:0000256" key="1">
    <source>
        <dbReference type="SAM" id="SignalP"/>
    </source>
</evidence>
<accession>A0A420M895</accession>
<dbReference type="EMBL" id="MRCX01000810">
    <property type="protein sequence ID" value="RKK58008.1"/>
    <property type="molecule type" value="Genomic_DNA"/>
</dbReference>